<evidence type="ECO:0000313" key="4">
    <source>
        <dbReference type="EMBL" id="GAI45202.1"/>
    </source>
</evidence>
<evidence type="ECO:0000256" key="2">
    <source>
        <dbReference type="ARBA" id="ARBA00023002"/>
    </source>
</evidence>
<dbReference type="InterPro" id="IPR000846">
    <property type="entry name" value="DapB_N"/>
</dbReference>
<feature type="domain" description="Dihydrodipicolinate reductase N-terminal" evidence="3">
    <location>
        <begin position="7"/>
        <end position="64"/>
    </location>
</feature>
<protein>
    <recommendedName>
        <fullName evidence="3">Dihydrodipicolinate reductase N-terminal domain-containing protein</fullName>
    </recommendedName>
</protein>
<dbReference type="AlphaFoldDB" id="X1NMF8"/>
<sequence length="67" mass="6990">MIQYGLGPIGSAVARHVIERAGLELVGGVDIDPVKVGKDVGEAIGLGRHLGFVVAEKLAQLLERTEA</sequence>
<comment type="caution">
    <text evidence="4">The sequence shown here is derived from an EMBL/GenBank/DDBJ whole genome shotgun (WGS) entry which is preliminary data.</text>
</comment>
<accession>X1NMF8</accession>
<dbReference type="GO" id="GO:0009089">
    <property type="term" value="P:lysine biosynthetic process via diaminopimelate"/>
    <property type="evidence" value="ECO:0007669"/>
    <property type="project" value="InterPro"/>
</dbReference>
<name>X1NMF8_9ZZZZ</name>
<keyword evidence="2" id="KW-0560">Oxidoreductase</keyword>
<organism evidence="4">
    <name type="scientific">marine sediment metagenome</name>
    <dbReference type="NCBI Taxonomy" id="412755"/>
    <lineage>
        <taxon>unclassified sequences</taxon>
        <taxon>metagenomes</taxon>
        <taxon>ecological metagenomes</taxon>
    </lineage>
</organism>
<evidence type="ECO:0000256" key="1">
    <source>
        <dbReference type="ARBA" id="ARBA00022857"/>
    </source>
</evidence>
<dbReference type="InterPro" id="IPR036291">
    <property type="entry name" value="NAD(P)-bd_dom_sf"/>
</dbReference>
<dbReference type="SUPFAM" id="SSF51735">
    <property type="entry name" value="NAD(P)-binding Rossmann-fold domains"/>
    <property type="match status" value="1"/>
</dbReference>
<dbReference type="GO" id="GO:0008839">
    <property type="term" value="F:4-hydroxy-tetrahydrodipicolinate reductase"/>
    <property type="evidence" value="ECO:0007669"/>
    <property type="project" value="InterPro"/>
</dbReference>
<evidence type="ECO:0000259" key="3">
    <source>
        <dbReference type="Pfam" id="PF01113"/>
    </source>
</evidence>
<gene>
    <name evidence="4" type="ORF">S06H3_47024</name>
</gene>
<dbReference type="EMBL" id="BARV01029495">
    <property type="protein sequence ID" value="GAI45202.1"/>
    <property type="molecule type" value="Genomic_DNA"/>
</dbReference>
<reference evidence="4" key="1">
    <citation type="journal article" date="2014" name="Front. Microbiol.">
        <title>High frequency of phylogenetically diverse reductive dehalogenase-homologous genes in deep subseafloor sedimentary metagenomes.</title>
        <authorList>
            <person name="Kawai M."/>
            <person name="Futagami T."/>
            <person name="Toyoda A."/>
            <person name="Takaki Y."/>
            <person name="Nishi S."/>
            <person name="Hori S."/>
            <person name="Arai W."/>
            <person name="Tsubouchi T."/>
            <person name="Morono Y."/>
            <person name="Uchiyama I."/>
            <person name="Ito T."/>
            <person name="Fujiyama A."/>
            <person name="Inagaki F."/>
            <person name="Takami H."/>
        </authorList>
    </citation>
    <scope>NUCLEOTIDE SEQUENCE</scope>
    <source>
        <strain evidence="4">Expedition CK06-06</strain>
    </source>
</reference>
<proteinExistence type="predicted"/>
<dbReference type="Pfam" id="PF01113">
    <property type="entry name" value="DapB_N"/>
    <property type="match status" value="1"/>
</dbReference>
<feature type="non-terminal residue" evidence="4">
    <location>
        <position position="67"/>
    </location>
</feature>
<keyword evidence="1" id="KW-0521">NADP</keyword>
<dbReference type="Gene3D" id="3.40.50.720">
    <property type="entry name" value="NAD(P)-binding Rossmann-like Domain"/>
    <property type="match status" value="1"/>
</dbReference>